<evidence type="ECO:0000313" key="3">
    <source>
        <dbReference type="EMBL" id="GHB64346.1"/>
    </source>
</evidence>
<feature type="transmembrane region" description="Helical" evidence="1">
    <location>
        <begin position="82"/>
        <end position="110"/>
    </location>
</feature>
<dbReference type="SMART" id="SM00850">
    <property type="entry name" value="LytTR"/>
    <property type="match status" value="1"/>
</dbReference>
<dbReference type="RefSeq" id="WP_189563954.1">
    <property type="nucleotide sequence ID" value="NZ_BMXF01000001.1"/>
</dbReference>
<dbReference type="PROSITE" id="PS50930">
    <property type="entry name" value="HTH_LYTTR"/>
    <property type="match status" value="1"/>
</dbReference>
<evidence type="ECO:0000256" key="1">
    <source>
        <dbReference type="SAM" id="Phobius"/>
    </source>
</evidence>
<proteinExistence type="predicted"/>
<feature type="transmembrane region" description="Helical" evidence="1">
    <location>
        <begin position="54"/>
        <end position="70"/>
    </location>
</feature>
<keyword evidence="1" id="KW-0812">Transmembrane</keyword>
<dbReference type="Proteomes" id="UP000598271">
    <property type="component" value="Unassembled WGS sequence"/>
</dbReference>
<dbReference type="InterPro" id="IPR007492">
    <property type="entry name" value="LytTR_DNA-bd_dom"/>
</dbReference>
<organism evidence="3 4">
    <name type="scientific">Persicitalea jodogahamensis</name>
    <dbReference type="NCBI Taxonomy" id="402147"/>
    <lineage>
        <taxon>Bacteria</taxon>
        <taxon>Pseudomonadati</taxon>
        <taxon>Bacteroidota</taxon>
        <taxon>Cytophagia</taxon>
        <taxon>Cytophagales</taxon>
        <taxon>Spirosomataceae</taxon>
        <taxon>Persicitalea</taxon>
    </lineage>
</organism>
<dbReference type="AlphaFoldDB" id="A0A8J3D1K1"/>
<dbReference type="PANTHER" id="PTHR37299">
    <property type="entry name" value="TRANSCRIPTIONAL REGULATOR-RELATED"/>
    <property type="match status" value="1"/>
</dbReference>
<gene>
    <name evidence="3" type="ORF">GCM10007390_17790</name>
</gene>
<keyword evidence="1" id="KW-1133">Transmembrane helix</keyword>
<keyword evidence="1" id="KW-0472">Membrane</keyword>
<dbReference type="Gene3D" id="2.40.50.1020">
    <property type="entry name" value="LytTr DNA-binding domain"/>
    <property type="match status" value="1"/>
</dbReference>
<feature type="domain" description="HTH LytTR-type" evidence="2">
    <location>
        <begin position="176"/>
        <end position="279"/>
    </location>
</feature>
<protein>
    <recommendedName>
        <fullName evidence="2">HTH LytTR-type domain-containing protein</fullName>
    </recommendedName>
</protein>
<keyword evidence="4" id="KW-1185">Reference proteome</keyword>
<dbReference type="GO" id="GO:0000156">
    <property type="term" value="F:phosphorelay response regulator activity"/>
    <property type="evidence" value="ECO:0007669"/>
    <property type="project" value="InterPro"/>
</dbReference>
<accession>A0A8J3D1K1</accession>
<reference evidence="3 4" key="1">
    <citation type="journal article" date="2014" name="Int. J. Syst. Evol. Microbiol.">
        <title>Complete genome sequence of Corynebacterium casei LMG S-19264T (=DSM 44701T), isolated from a smear-ripened cheese.</title>
        <authorList>
            <consortium name="US DOE Joint Genome Institute (JGI-PGF)"/>
            <person name="Walter F."/>
            <person name="Albersmeier A."/>
            <person name="Kalinowski J."/>
            <person name="Ruckert C."/>
        </authorList>
    </citation>
    <scope>NUCLEOTIDE SEQUENCE [LARGE SCALE GENOMIC DNA]</scope>
    <source>
        <strain evidence="3 4">KCTC 12866</strain>
    </source>
</reference>
<dbReference type="PANTHER" id="PTHR37299:SF1">
    <property type="entry name" value="STAGE 0 SPORULATION PROTEIN A HOMOLOG"/>
    <property type="match status" value="1"/>
</dbReference>
<sequence>MKINASTFQPRSARITLPAFWLSVAILATGQDALFAFLKDTSFYWSESLLYKIYWLLFIPLTVFISLVARRFPVKHLLLRNLLIHALLAILTSLFQILLFSALIAILSEVILGYPFYFQGVLRKSLSEDFFTGILMYSLLILLANRFTEKRINRLPSAGVVSGADKNGKTTHLSIFLVKDGARTLRLATEKIDWIGSEDSYTVLHSAEGKWLYPESLTKLTEQLDLEKFLRIHRSCIVNIHRVKKVTSRLTGDYDVQLDDGTVLRMSRHYARKAKGVLI</sequence>
<name>A0A8J3D1K1_9BACT</name>
<dbReference type="Pfam" id="PF04397">
    <property type="entry name" value="LytTR"/>
    <property type="match status" value="1"/>
</dbReference>
<evidence type="ECO:0000313" key="4">
    <source>
        <dbReference type="Proteomes" id="UP000598271"/>
    </source>
</evidence>
<dbReference type="EMBL" id="BMXF01000001">
    <property type="protein sequence ID" value="GHB64346.1"/>
    <property type="molecule type" value="Genomic_DNA"/>
</dbReference>
<comment type="caution">
    <text evidence="3">The sequence shown here is derived from an EMBL/GenBank/DDBJ whole genome shotgun (WGS) entry which is preliminary data.</text>
</comment>
<feature type="transmembrane region" description="Helical" evidence="1">
    <location>
        <begin position="130"/>
        <end position="147"/>
    </location>
</feature>
<dbReference type="InterPro" id="IPR046947">
    <property type="entry name" value="LytR-like"/>
</dbReference>
<dbReference type="GO" id="GO:0003677">
    <property type="term" value="F:DNA binding"/>
    <property type="evidence" value="ECO:0007669"/>
    <property type="project" value="InterPro"/>
</dbReference>
<evidence type="ECO:0000259" key="2">
    <source>
        <dbReference type="PROSITE" id="PS50930"/>
    </source>
</evidence>